<protein>
    <submittedName>
        <fullName evidence="1">DUF1045 domain-containing protein</fullName>
    </submittedName>
</protein>
<proteinExistence type="predicted"/>
<evidence type="ECO:0000313" key="2">
    <source>
        <dbReference type="Proteomes" id="UP001595583"/>
    </source>
</evidence>
<dbReference type="RefSeq" id="WP_378223065.1">
    <property type="nucleotide sequence ID" value="NZ_JBHRTK010000017.1"/>
</dbReference>
<dbReference type="Pfam" id="PF06299">
    <property type="entry name" value="DUF1045"/>
    <property type="match status" value="1"/>
</dbReference>
<keyword evidence="2" id="KW-1185">Reference proteome</keyword>
<reference evidence="2" key="1">
    <citation type="journal article" date="2019" name="Int. J. Syst. Evol. Microbiol.">
        <title>The Global Catalogue of Microorganisms (GCM) 10K type strain sequencing project: providing services to taxonomists for standard genome sequencing and annotation.</title>
        <authorList>
            <consortium name="The Broad Institute Genomics Platform"/>
            <consortium name="The Broad Institute Genome Sequencing Center for Infectious Disease"/>
            <person name="Wu L."/>
            <person name="Ma J."/>
        </authorList>
    </citation>
    <scope>NUCLEOTIDE SEQUENCE [LARGE SCALE GENOMIC DNA]</scope>
    <source>
        <strain evidence="2">KCTC 52165</strain>
    </source>
</reference>
<dbReference type="PIRSF" id="PIRSF033328">
    <property type="entry name" value="Phest_Mll4975"/>
    <property type="match status" value="1"/>
</dbReference>
<dbReference type="Proteomes" id="UP001595583">
    <property type="component" value="Unassembled WGS sequence"/>
</dbReference>
<organism evidence="1 2">
    <name type="scientific">Aquamicrobium soli</name>
    <dbReference type="NCBI Taxonomy" id="1811518"/>
    <lineage>
        <taxon>Bacteria</taxon>
        <taxon>Pseudomonadati</taxon>
        <taxon>Pseudomonadota</taxon>
        <taxon>Alphaproteobacteria</taxon>
        <taxon>Hyphomicrobiales</taxon>
        <taxon>Phyllobacteriaceae</taxon>
        <taxon>Aquamicrobium</taxon>
    </lineage>
</organism>
<name>A0ABV7KCX5_9HYPH</name>
<dbReference type="EMBL" id="JBHRTK010000017">
    <property type="protein sequence ID" value="MFC3208155.1"/>
    <property type="molecule type" value="Genomic_DNA"/>
</dbReference>
<dbReference type="InterPro" id="IPR009389">
    <property type="entry name" value="DUF1045"/>
</dbReference>
<comment type="caution">
    <text evidence="1">The sequence shown here is derived from an EMBL/GenBank/DDBJ whole genome shotgun (WGS) entry which is preliminary data.</text>
</comment>
<gene>
    <name evidence="1" type="ORF">ACFOHJ_18180</name>
</gene>
<sequence length="234" mass="25484">MRHALYFTPPAGDPLTQAAESWLGRSAFTGKAAEPNVPPGFSAEEFHALTRDPRRYGFHATLVAPFRLREESTEADLASATGAFAEQAGPFSMPGLAITRIGEFFALTPTEARQVSALASAAVDYFNNLRAPPTEAEIARRKPELLSERQRLYLHRHGYPYVKEEFRFHLTLTGPVEAATAAHVEAALKNHFGPLLSSPVAVSAVALFTEAELGADFIVRSIHRLGPSEARKCA</sequence>
<dbReference type="NCBIfam" id="TIGR03223">
    <property type="entry name" value="Phn_opern_protn"/>
    <property type="match status" value="1"/>
</dbReference>
<accession>A0ABV7KCX5</accession>
<evidence type="ECO:0000313" key="1">
    <source>
        <dbReference type="EMBL" id="MFC3208155.1"/>
    </source>
</evidence>